<accession>A0ABR0MKL5</accession>
<sequence>MSSNIVLGRIRKPPFFFYDSCGIRPRHWNIISHGTSSTSSPNRANSHVDDAGLRKGLVPSRVKTSPVSALPLVPTPPVRSAHSADSEVHATDPHLVEIPIEAICTTQAVALSSSLPHDASTNKADELFPWWNLLRSGSSPFSLGTIYQQQNNLMP</sequence>
<dbReference type="Proteomes" id="UP001358586">
    <property type="component" value="Chromosome 12"/>
</dbReference>
<evidence type="ECO:0000313" key="2">
    <source>
        <dbReference type="Proteomes" id="UP001358586"/>
    </source>
</evidence>
<comment type="caution">
    <text evidence="1">The sequence shown here is derived from an EMBL/GenBank/DDBJ whole genome shotgun (WGS) entry which is preliminary data.</text>
</comment>
<keyword evidence="2" id="KW-1185">Reference proteome</keyword>
<organism evidence="1 2">
    <name type="scientific">Gossypium arboreum</name>
    <name type="common">Tree cotton</name>
    <name type="synonym">Gossypium nanking</name>
    <dbReference type="NCBI Taxonomy" id="29729"/>
    <lineage>
        <taxon>Eukaryota</taxon>
        <taxon>Viridiplantae</taxon>
        <taxon>Streptophyta</taxon>
        <taxon>Embryophyta</taxon>
        <taxon>Tracheophyta</taxon>
        <taxon>Spermatophyta</taxon>
        <taxon>Magnoliopsida</taxon>
        <taxon>eudicotyledons</taxon>
        <taxon>Gunneridae</taxon>
        <taxon>Pentapetalae</taxon>
        <taxon>rosids</taxon>
        <taxon>malvids</taxon>
        <taxon>Malvales</taxon>
        <taxon>Malvaceae</taxon>
        <taxon>Malvoideae</taxon>
        <taxon>Gossypium</taxon>
    </lineage>
</organism>
<name>A0ABR0MKL5_GOSAR</name>
<reference evidence="1 2" key="1">
    <citation type="submission" date="2023-03" db="EMBL/GenBank/DDBJ databases">
        <title>WGS of Gossypium arboreum.</title>
        <authorList>
            <person name="Yu D."/>
        </authorList>
    </citation>
    <scope>NUCLEOTIDE SEQUENCE [LARGE SCALE GENOMIC DNA]</scope>
    <source>
        <tissue evidence="1">Leaf</tissue>
    </source>
</reference>
<gene>
    <name evidence="1" type="ORF">PVK06_042401</name>
</gene>
<dbReference type="EMBL" id="JARKNE010000012">
    <property type="protein sequence ID" value="KAK5774546.1"/>
    <property type="molecule type" value="Genomic_DNA"/>
</dbReference>
<protein>
    <submittedName>
        <fullName evidence="1">Uncharacterized protein</fullName>
    </submittedName>
</protein>
<proteinExistence type="predicted"/>
<evidence type="ECO:0000313" key="1">
    <source>
        <dbReference type="EMBL" id="KAK5774546.1"/>
    </source>
</evidence>